<proteinExistence type="predicted"/>
<sequence>MATNKILIVFIVFDIIFLLCAGLHLFIPLYTRMNIKNNTNVDNIASNLLLDHCPLTASMANSVIMFITFLLSVPAFFMRRNRSYLKLHATGIVICSILTFAIGVDIWFSTLQTRKNLAPIWNSQPPAIQTMLQEKFQCCGYSNPALFVKDNTCISAATAARLGPCITPFGVFANSFLDVVFTTFFGFVAVDMMLLLAALCLIRDRKEKERYRLIDEKRGFGPI</sequence>
<keyword evidence="1" id="KW-0472">Membrane</keyword>
<feature type="transmembrane region" description="Helical" evidence="1">
    <location>
        <begin position="7"/>
        <end position="27"/>
    </location>
</feature>
<dbReference type="STRING" id="1182544.W9W3A2"/>
<dbReference type="VEuPathDB" id="FungiDB:A1O7_02980"/>
<evidence type="ECO:0008006" key="4">
    <source>
        <dbReference type="Google" id="ProtNLM"/>
    </source>
</evidence>
<dbReference type="RefSeq" id="XP_007755196.1">
    <property type="nucleotide sequence ID" value="XM_007757006.1"/>
</dbReference>
<evidence type="ECO:0000313" key="3">
    <source>
        <dbReference type="Proteomes" id="UP000019473"/>
    </source>
</evidence>
<organism evidence="2 3">
    <name type="scientific">Cladophialophora yegresii CBS 114405</name>
    <dbReference type="NCBI Taxonomy" id="1182544"/>
    <lineage>
        <taxon>Eukaryota</taxon>
        <taxon>Fungi</taxon>
        <taxon>Dikarya</taxon>
        <taxon>Ascomycota</taxon>
        <taxon>Pezizomycotina</taxon>
        <taxon>Eurotiomycetes</taxon>
        <taxon>Chaetothyriomycetidae</taxon>
        <taxon>Chaetothyriales</taxon>
        <taxon>Herpotrichiellaceae</taxon>
        <taxon>Cladophialophora</taxon>
    </lineage>
</organism>
<feature type="transmembrane region" description="Helical" evidence="1">
    <location>
        <begin position="89"/>
        <end position="108"/>
    </location>
</feature>
<dbReference type="AlphaFoldDB" id="W9W3A2"/>
<evidence type="ECO:0000256" key="1">
    <source>
        <dbReference type="SAM" id="Phobius"/>
    </source>
</evidence>
<comment type="caution">
    <text evidence="2">The sequence shown here is derived from an EMBL/GenBank/DDBJ whole genome shotgun (WGS) entry which is preliminary data.</text>
</comment>
<accession>W9W3A2</accession>
<evidence type="ECO:0000313" key="2">
    <source>
        <dbReference type="EMBL" id="EXJ62542.1"/>
    </source>
</evidence>
<feature type="transmembrane region" description="Helical" evidence="1">
    <location>
        <begin position="179"/>
        <end position="202"/>
    </location>
</feature>
<feature type="transmembrane region" description="Helical" evidence="1">
    <location>
        <begin position="55"/>
        <end position="77"/>
    </location>
</feature>
<dbReference type="GeneID" id="19177581"/>
<name>W9W3A2_9EURO</name>
<keyword evidence="1" id="KW-1133">Transmembrane helix</keyword>
<dbReference type="HOGENOM" id="CLU_066479_0_0_1"/>
<protein>
    <recommendedName>
        <fullName evidence="4">Tetraspanin</fullName>
    </recommendedName>
</protein>
<keyword evidence="1" id="KW-0812">Transmembrane</keyword>
<keyword evidence="3" id="KW-1185">Reference proteome</keyword>
<dbReference type="OrthoDB" id="2279611at2759"/>
<gene>
    <name evidence="2" type="ORF">A1O7_02980</name>
</gene>
<reference evidence="2 3" key="1">
    <citation type="submission" date="2013-03" db="EMBL/GenBank/DDBJ databases">
        <title>The Genome Sequence of Cladophialophora yegresii CBS 114405.</title>
        <authorList>
            <consortium name="The Broad Institute Genomics Platform"/>
            <person name="Cuomo C."/>
            <person name="de Hoog S."/>
            <person name="Gorbushina A."/>
            <person name="Walker B."/>
            <person name="Young S.K."/>
            <person name="Zeng Q."/>
            <person name="Gargeya S."/>
            <person name="Fitzgerald M."/>
            <person name="Haas B."/>
            <person name="Abouelleil A."/>
            <person name="Allen A.W."/>
            <person name="Alvarado L."/>
            <person name="Arachchi H.M."/>
            <person name="Berlin A.M."/>
            <person name="Chapman S.B."/>
            <person name="Gainer-Dewar J."/>
            <person name="Goldberg J."/>
            <person name="Griggs A."/>
            <person name="Gujja S."/>
            <person name="Hansen M."/>
            <person name="Howarth C."/>
            <person name="Imamovic A."/>
            <person name="Ireland A."/>
            <person name="Larimer J."/>
            <person name="McCowan C."/>
            <person name="Murphy C."/>
            <person name="Pearson M."/>
            <person name="Poon T.W."/>
            <person name="Priest M."/>
            <person name="Roberts A."/>
            <person name="Saif S."/>
            <person name="Shea T."/>
            <person name="Sisk P."/>
            <person name="Sykes S."/>
            <person name="Wortman J."/>
            <person name="Nusbaum C."/>
            <person name="Birren B."/>
        </authorList>
    </citation>
    <scope>NUCLEOTIDE SEQUENCE [LARGE SCALE GENOMIC DNA]</scope>
    <source>
        <strain evidence="2 3">CBS 114405</strain>
    </source>
</reference>
<dbReference type="EMBL" id="AMGW01000002">
    <property type="protein sequence ID" value="EXJ62542.1"/>
    <property type="molecule type" value="Genomic_DNA"/>
</dbReference>
<dbReference type="eggNOG" id="ENOG502S3E8">
    <property type="taxonomic scope" value="Eukaryota"/>
</dbReference>
<dbReference type="Proteomes" id="UP000019473">
    <property type="component" value="Unassembled WGS sequence"/>
</dbReference>